<dbReference type="Bgee" id="ENSGACG00000020279">
    <property type="expression patterns" value="Expressed in telencephalon and 13 other cell types or tissues"/>
</dbReference>
<evidence type="ECO:0000256" key="1">
    <source>
        <dbReference type="ARBA" id="ARBA00006080"/>
    </source>
</evidence>
<dbReference type="GO" id="GO:0048193">
    <property type="term" value="P:Golgi vesicle transport"/>
    <property type="evidence" value="ECO:0007669"/>
    <property type="project" value="TreeGrafter"/>
</dbReference>
<comment type="subunit">
    <text evidence="4">Component of the Golgi-associated retrograde protein (GARP) complex. Component of the endosome-associated retrograde protein (EARP) complex.</text>
</comment>
<dbReference type="FunCoup" id="G3QA82">
    <property type="interactions" value="1115"/>
</dbReference>
<dbReference type="GO" id="GO:0032456">
    <property type="term" value="P:endocytic recycling"/>
    <property type="evidence" value="ECO:0007669"/>
    <property type="project" value="UniProtKB-UniRule"/>
</dbReference>
<evidence type="ECO:0000256" key="3">
    <source>
        <dbReference type="ARBA" id="ARBA00023054"/>
    </source>
</evidence>
<comment type="similarity">
    <text evidence="1 4">Belongs to the VPS51 family.</text>
</comment>
<comment type="subcellular location">
    <subcellularLocation>
        <location evidence="4">Golgi apparatus</location>
        <location evidence="4">trans-Golgi network</location>
    </subcellularLocation>
    <subcellularLocation>
        <location evidence="4">Recycling endosome</location>
    </subcellularLocation>
    <text evidence="4">Localizes to the trans-Golgi network as part of the GARP complex, while it localizes to recycling endosomes as part of the EARP complex.</text>
</comment>
<reference evidence="6" key="3">
    <citation type="submission" date="2025-09" db="UniProtKB">
        <authorList>
            <consortium name="Ensembl"/>
        </authorList>
    </citation>
    <scope>IDENTIFICATION</scope>
</reference>
<dbReference type="GO" id="GO:0016020">
    <property type="term" value="C:membrane"/>
    <property type="evidence" value="ECO:0007669"/>
    <property type="project" value="TreeGrafter"/>
</dbReference>
<evidence type="ECO:0000313" key="7">
    <source>
        <dbReference type="Proteomes" id="UP000007635"/>
    </source>
</evidence>
<reference evidence="6 7" key="1">
    <citation type="journal article" date="2021" name="G3 (Bethesda)">
        <title>Improved contiguity of the threespine stickleback genome using long-read sequencing.</title>
        <authorList>
            <person name="Nath S."/>
            <person name="Shaw D.E."/>
            <person name="White M.A."/>
        </authorList>
    </citation>
    <scope>NUCLEOTIDE SEQUENCE [LARGE SCALE GENOMIC DNA]</scope>
    <source>
        <strain evidence="6 7">Lake Benthic</strain>
    </source>
</reference>
<dbReference type="Proteomes" id="UP000007635">
    <property type="component" value="Chromosome VII"/>
</dbReference>
<proteinExistence type="inferred from homology"/>
<keyword evidence="4" id="KW-0445">Lipid transport</keyword>
<dbReference type="OMA" id="DIICERG"/>
<dbReference type="GO" id="GO:1990745">
    <property type="term" value="C:EARP complex"/>
    <property type="evidence" value="ECO:0007669"/>
    <property type="project" value="UniProtKB-UniRule"/>
</dbReference>
<dbReference type="PANTHER" id="PTHR15954:SF4">
    <property type="entry name" value="VACUOLAR PROTEIN SORTING-ASSOCIATED PROTEIN 51 HOMOLOG"/>
    <property type="match status" value="1"/>
</dbReference>
<dbReference type="InterPro" id="IPR014812">
    <property type="entry name" value="Vps51"/>
</dbReference>
<dbReference type="AlphaFoldDB" id="G3QA82"/>
<evidence type="ECO:0000256" key="5">
    <source>
        <dbReference type="SAM" id="MobiDB-lite"/>
    </source>
</evidence>
<dbReference type="SUPFAM" id="SSF74788">
    <property type="entry name" value="Cullin repeat-like"/>
    <property type="match status" value="1"/>
</dbReference>
<dbReference type="Pfam" id="PF08700">
    <property type="entry name" value="VPS51_Exo84_N"/>
    <property type="match status" value="1"/>
</dbReference>
<dbReference type="eggNOG" id="KOG2346">
    <property type="taxonomic scope" value="Eukaryota"/>
</dbReference>
<dbReference type="GeneTree" id="ENSGT00390000001738"/>
<organism evidence="6 7">
    <name type="scientific">Gasterosteus aculeatus aculeatus</name>
    <name type="common">three-spined stickleback</name>
    <dbReference type="NCBI Taxonomy" id="481459"/>
    <lineage>
        <taxon>Eukaryota</taxon>
        <taxon>Metazoa</taxon>
        <taxon>Chordata</taxon>
        <taxon>Craniata</taxon>
        <taxon>Vertebrata</taxon>
        <taxon>Euteleostomi</taxon>
        <taxon>Actinopterygii</taxon>
        <taxon>Neopterygii</taxon>
        <taxon>Teleostei</taxon>
        <taxon>Neoteleostei</taxon>
        <taxon>Acanthomorphata</taxon>
        <taxon>Eupercaria</taxon>
        <taxon>Perciformes</taxon>
        <taxon>Cottioidei</taxon>
        <taxon>Gasterosteales</taxon>
        <taxon>Gasterosteidae</taxon>
        <taxon>Gasterosteus</taxon>
    </lineage>
</organism>
<feature type="region of interest" description="Disordered" evidence="5">
    <location>
        <begin position="1"/>
        <end position="33"/>
    </location>
</feature>
<keyword evidence="7" id="KW-1185">Reference proteome</keyword>
<dbReference type="InParanoid" id="G3QA82"/>
<name>G3QA82_GASAC</name>
<comment type="function">
    <text evidence="4">Involved in retrograde transport from early and late endosomes to the late Golgi. The GARP complex is required for the maintenance of protein retrieval from endosomes to the TGN, acid hydrolase sorting, lysosome function, endosomal cholesterol traffic and autophagy. Acts as component of the EARP complex that is involved in endocytic recycling.</text>
</comment>
<keyword evidence="4" id="KW-0813">Transport</keyword>
<dbReference type="InterPro" id="IPR016159">
    <property type="entry name" value="Cullin_repeat-like_dom_sf"/>
</dbReference>
<keyword evidence="4" id="KW-0967">Endosome</keyword>
<protein>
    <recommendedName>
        <fullName evidence="2 4">Vacuolar protein sorting-associated protein 51 homolog</fullName>
    </recommendedName>
</protein>
<keyword evidence="4" id="KW-0653">Protein transport</keyword>
<dbReference type="Ensembl" id="ENSGACT00000026850.2">
    <property type="protein sequence ID" value="ENSGACP00000026798.2"/>
    <property type="gene ID" value="ENSGACG00000020279.2"/>
</dbReference>
<evidence type="ECO:0000313" key="6">
    <source>
        <dbReference type="Ensembl" id="ENSGACP00000026798.2"/>
    </source>
</evidence>
<dbReference type="GO" id="GO:0015031">
    <property type="term" value="P:protein transport"/>
    <property type="evidence" value="ECO:0007669"/>
    <property type="project" value="UniProtKB-UniRule"/>
</dbReference>
<dbReference type="PANTHER" id="PTHR15954">
    <property type="entry name" value="VACUOLAR PROTEIN SORTING-ASSOCIATED PROTEIN 51 HOMOLOG"/>
    <property type="match status" value="1"/>
</dbReference>
<feature type="compositionally biased region" description="Low complexity" evidence="5">
    <location>
        <begin position="310"/>
        <end position="320"/>
    </location>
</feature>
<dbReference type="GO" id="GO:0007041">
    <property type="term" value="P:lysosomal transport"/>
    <property type="evidence" value="ECO:0007669"/>
    <property type="project" value="TreeGrafter"/>
</dbReference>
<feature type="compositionally biased region" description="Polar residues" evidence="5">
    <location>
        <begin position="321"/>
        <end position="335"/>
    </location>
</feature>
<dbReference type="STRING" id="69293.ENSGACP00000026798"/>
<dbReference type="GO" id="GO:0007030">
    <property type="term" value="P:Golgi organization"/>
    <property type="evidence" value="ECO:0007669"/>
    <property type="project" value="UniProtKB-UniRule"/>
</dbReference>
<dbReference type="GO" id="GO:0000938">
    <property type="term" value="C:GARP complex"/>
    <property type="evidence" value="ECO:0007669"/>
    <property type="project" value="UniProtKB-UniRule"/>
</dbReference>
<dbReference type="GO" id="GO:0005829">
    <property type="term" value="C:cytosol"/>
    <property type="evidence" value="ECO:0007669"/>
    <property type="project" value="GOC"/>
</dbReference>
<evidence type="ECO:0000256" key="2">
    <source>
        <dbReference type="ARBA" id="ARBA00016122"/>
    </source>
</evidence>
<keyword evidence="3" id="KW-0175">Coiled coil</keyword>
<dbReference type="GO" id="GO:0042147">
    <property type="term" value="P:retrograde transport, endosome to Golgi"/>
    <property type="evidence" value="ECO:0007669"/>
    <property type="project" value="UniProtKB-UniRule"/>
</dbReference>
<sequence length="850" mass="94634">MTYKYAKDQGPTGRAMDGEEDGMVAMSESEESSRKRRVHGMLKLYYGMNEEGKAAEQAKSLDPCDINGPHFDHEVFLNKLRRECSLAELMDQETCMVKQIRSLDSDMQTLVYENYNKFISATDTIRKMKNDFKKMEDEMDGLSANMAAITDFSASISGTLQDQHAQITKLSGVHTLLRKLQFLFELPARLNKCLELQAFAQAVRSHRRARCVLQQYSHLPSFKGIQDDCHAIMDKLAQELRQKFRDGGSSAKDLSECVELLLQLDEPAEELCDKFLSHARSRLELELQALEAEITPCPSASAVKDPPARRLPSAAAAGSPTDNLPKTGATPSPTSNTDILEFIDRGCNEFVSSLCLVITSYQELFITHAQTGELASKNIPQMASAKLNAFVDDLAARYFSLVERRIQEEKGVGDNSLLVRALDRFHRRLQAVTKLLPGSAVAHRGTEIVMRAATERVKQYLSALQSFYMDSLTDVRQALATPRLAGASGPGGGAHFGGAAASGRDAPTSLPELLSSLSASILNQIKSVLASVHLFTAKDITFSNKPYFKGEFCSQGVRESLVVNFIKFVCQSSRQFCDNAGDKGGSTPPALLLLLSRLCLDYETSTITYILTLTDEQFLVQHHSPVTPVTTLCAEAREAAQKLLNHYVKVQGLIISQMLRKSVETRDWVNTIEPRNVRAVMKRVVEDTTSIDVQVGLLYEEGVRKAHSSDSSKRTFSVYSSSRQQARYAASYTPSAPMDTNLLSNIHKLFSERIDIFSSVEFNKVSVITGIIKISLKTFLECVRLRTFGRFGLQQIQVDCHYLQMYLWRFVSDENLVHFLLDEIVGSSAHRCLDPAPMEQSVIEVICERG</sequence>
<evidence type="ECO:0000256" key="4">
    <source>
        <dbReference type="RuleBase" id="RU368010"/>
    </source>
</evidence>
<keyword evidence="4" id="KW-0333">Golgi apparatus</keyword>
<feature type="region of interest" description="Disordered" evidence="5">
    <location>
        <begin position="298"/>
        <end position="335"/>
    </location>
</feature>
<reference evidence="6" key="2">
    <citation type="submission" date="2025-08" db="UniProtKB">
        <authorList>
            <consortium name="Ensembl"/>
        </authorList>
    </citation>
    <scope>IDENTIFICATION</scope>
</reference>
<dbReference type="GO" id="GO:0006869">
    <property type="term" value="P:lipid transport"/>
    <property type="evidence" value="ECO:0007669"/>
    <property type="project" value="UniProtKB-UniRule"/>
</dbReference>
<accession>G3QA82</accession>